<evidence type="ECO:0000256" key="1">
    <source>
        <dbReference type="SAM" id="MobiDB-lite"/>
    </source>
</evidence>
<protein>
    <submittedName>
        <fullName evidence="2">Uncharacterized protein</fullName>
    </submittedName>
</protein>
<organism evidence="2 3">
    <name type="scientific">Halococcoides cellulosivorans</name>
    <dbReference type="NCBI Taxonomy" id="1679096"/>
    <lineage>
        <taxon>Archaea</taxon>
        <taxon>Methanobacteriati</taxon>
        <taxon>Methanobacteriota</taxon>
        <taxon>Stenosarchaea group</taxon>
        <taxon>Halobacteria</taxon>
        <taxon>Halobacteriales</taxon>
        <taxon>Haloarculaceae</taxon>
        <taxon>Halococcoides</taxon>
    </lineage>
</organism>
<sequence length="277" mass="30220">MFISNHFYPAVDRLVVTVRDDRSGQEREAVPDDRSDDGDPIWWRDADGDIVDDAGTDSGAGAGTDTGGDDERLWTADTEAREDRSEPTVDERTDDEDPIWWRDDVTEANDESAASAETTDEPYQPGVGPEDDLWESEGGAADTDDGETTPDHAITELWIGAIAITIGLVTTDLFAWWSPVVVALMAAVVAIRRWGAIGERSLASLTPPERRYRPTVRGLSLVAATITLCLRPELGVLTGAVRLLTVGVFLAEGARVLAEWRNTSTGWEFESGDTERV</sequence>
<proteinExistence type="predicted"/>
<dbReference type="EMBL" id="CP028858">
    <property type="protein sequence ID" value="AWB28297.1"/>
    <property type="molecule type" value="Genomic_DNA"/>
</dbReference>
<accession>A0A2R4X3D0</accession>
<dbReference type="AlphaFoldDB" id="A0A2R4X3D0"/>
<reference evidence="2 3" key="1">
    <citation type="submission" date="2018-04" db="EMBL/GenBank/DDBJ databases">
        <title>Halococcoides cellulosivorans gen. nov., sp. nov., an extremely halophilic cellulose-utilizing haloarchaeon from hypersaline lakes.</title>
        <authorList>
            <person name="Sorokin D.Y."/>
            <person name="Toshchakov S.V."/>
            <person name="Samarov N.I."/>
            <person name="Korzhenkov A."/>
            <person name="Kublanov I.V."/>
        </authorList>
    </citation>
    <scope>NUCLEOTIDE SEQUENCE [LARGE SCALE GENOMIC DNA]</scope>
    <source>
        <strain evidence="2 3">HArcel1</strain>
    </source>
</reference>
<name>A0A2R4X3D0_9EURY</name>
<dbReference type="Proteomes" id="UP000244727">
    <property type="component" value="Chromosome"/>
</dbReference>
<feature type="compositionally biased region" description="Basic and acidic residues" evidence="1">
    <location>
        <begin position="21"/>
        <end position="33"/>
    </location>
</feature>
<feature type="compositionally biased region" description="Basic and acidic residues" evidence="1">
    <location>
        <begin position="69"/>
        <end position="91"/>
    </location>
</feature>
<gene>
    <name evidence="2" type="ORF">HARCEL1_11565</name>
</gene>
<dbReference type="KEGG" id="harc:HARCEL1_11565"/>
<feature type="region of interest" description="Disordered" evidence="1">
    <location>
        <begin position="21"/>
        <end position="150"/>
    </location>
</feature>
<evidence type="ECO:0000313" key="2">
    <source>
        <dbReference type="EMBL" id="AWB28297.1"/>
    </source>
</evidence>
<keyword evidence="3" id="KW-1185">Reference proteome</keyword>
<evidence type="ECO:0000313" key="3">
    <source>
        <dbReference type="Proteomes" id="UP000244727"/>
    </source>
</evidence>